<feature type="domain" description="TGS" evidence="3">
    <location>
        <begin position="27"/>
        <end position="103"/>
    </location>
</feature>
<dbReference type="GO" id="GO:0003924">
    <property type="term" value="F:GTPase activity"/>
    <property type="evidence" value="ECO:0007669"/>
    <property type="project" value="InterPro"/>
</dbReference>
<dbReference type="Pfam" id="PF02824">
    <property type="entry name" value="TGS"/>
    <property type="match status" value="1"/>
</dbReference>
<evidence type="ECO:0000313" key="4">
    <source>
        <dbReference type="EMBL" id="CAE0137044.1"/>
    </source>
</evidence>
<dbReference type="AlphaFoldDB" id="A0A7S3BLZ1"/>
<dbReference type="SUPFAM" id="SSF81271">
    <property type="entry name" value="TGS-like"/>
    <property type="match status" value="1"/>
</dbReference>
<gene>
    <name evidence="4" type="ORF">PSIN1315_LOCUS6213</name>
</gene>
<dbReference type="EMBL" id="HBHY01009649">
    <property type="protein sequence ID" value="CAE0137044.1"/>
    <property type="molecule type" value="Transcribed_RNA"/>
</dbReference>
<dbReference type="FunFam" id="3.10.20.30:FF:000003">
    <property type="entry name" value="Developmentally-regulated GTP-binding protein 1"/>
    <property type="match status" value="1"/>
</dbReference>
<dbReference type="InterPro" id="IPR045001">
    <property type="entry name" value="DRG"/>
</dbReference>
<organism evidence="4">
    <name type="scientific">Prasinoderma singulare</name>
    <dbReference type="NCBI Taxonomy" id="676789"/>
    <lineage>
        <taxon>Eukaryota</taxon>
        <taxon>Viridiplantae</taxon>
        <taxon>Prasinodermophyta</taxon>
        <taxon>Prasinodermophyceae</taxon>
        <taxon>Prasinodermales</taxon>
        <taxon>Prasinodermaceae</taxon>
        <taxon>Prasinoderma</taxon>
    </lineage>
</organism>
<accession>A0A7S3BLZ1</accession>
<dbReference type="PROSITE" id="PS51880">
    <property type="entry name" value="TGS"/>
    <property type="match status" value="1"/>
</dbReference>
<evidence type="ECO:0000256" key="1">
    <source>
        <dbReference type="ARBA" id="ARBA00022741"/>
    </source>
</evidence>
<reference evidence="4" key="1">
    <citation type="submission" date="2021-01" db="EMBL/GenBank/DDBJ databases">
        <authorList>
            <person name="Corre E."/>
            <person name="Pelletier E."/>
            <person name="Niang G."/>
            <person name="Scheremetjew M."/>
            <person name="Finn R."/>
            <person name="Kale V."/>
            <person name="Holt S."/>
            <person name="Cochrane G."/>
            <person name="Meng A."/>
            <person name="Brown T."/>
            <person name="Cohen L."/>
        </authorList>
    </citation>
    <scope>NUCLEOTIDE SEQUENCE</scope>
    <source>
        <strain evidence="4">RCC927</strain>
    </source>
</reference>
<proteinExistence type="predicted"/>
<keyword evidence="2" id="KW-0342">GTP-binding</keyword>
<evidence type="ECO:0000259" key="3">
    <source>
        <dbReference type="PROSITE" id="PS51880"/>
    </source>
</evidence>
<dbReference type="InterPro" id="IPR012676">
    <property type="entry name" value="TGS-like"/>
</dbReference>
<protein>
    <recommendedName>
        <fullName evidence="3">TGS domain-containing protein</fullName>
    </recommendedName>
</protein>
<name>A0A7S3BLZ1_9VIRI</name>
<evidence type="ECO:0000256" key="2">
    <source>
        <dbReference type="ARBA" id="ARBA00023134"/>
    </source>
</evidence>
<dbReference type="GO" id="GO:0005525">
    <property type="term" value="F:GTP binding"/>
    <property type="evidence" value="ECO:0007669"/>
    <property type="project" value="UniProtKB-KW"/>
</dbReference>
<dbReference type="Gene3D" id="3.10.20.30">
    <property type="match status" value="1"/>
</dbReference>
<dbReference type="InterPro" id="IPR012675">
    <property type="entry name" value="Beta-grasp_dom_sf"/>
</dbReference>
<dbReference type="InterPro" id="IPR004095">
    <property type="entry name" value="TGS"/>
</dbReference>
<keyword evidence="1" id="KW-0547">Nucleotide-binding</keyword>
<sequence>MENCCPICAQKEWNLDGLLERIWAKLELKRIYTKPKGMMPDFEEPVVLPANKATIGDFCGRIHKTLVHDLKFAQVWGLSAKHKPQRVGVNHNLNDEDVVSIVKKI</sequence>
<dbReference type="PANTHER" id="PTHR43127">
    <property type="entry name" value="DEVELOPMENTALLY-REGULATED GTP-BINDING PROTEIN 2"/>
    <property type="match status" value="1"/>
</dbReference>